<keyword evidence="4" id="KW-0560">Oxidoreductase</keyword>
<accession>F2U2V7</accession>
<evidence type="ECO:0000256" key="7">
    <source>
        <dbReference type="ARBA" id="ARBA00023268"/>
    </source>
</evidence>
<sequence length="725" mass="78653">MEQQAMSQPRTTPPKPLTTTPEDPVWFVFGGLGSEWSDAGRQLLQLPRFARIVDNFQQAYKDVCPRRAQLNPFPQLLTAEHIRTASSDDAQTRTPAMEHDTTTRDATSSKASDLEAAKPGDTTSDAPPPQNNPNTIVNSSRWSSLTWPAEDDEDVVSQREALLDMLLRVVGMEVCMVDYLGELGVHPAGAIGHGVGDVACAYALQRMSHHVVVHALIGLAYCAPMDTTKAVVLVSASPRHVMYHWSREFEVVADNSPFSCSLLVDRDRVSSLRSAMDAAAIDTRTVDTCGSTMHVPEHARDVEQRAKAFLDDPAHEALARWCQRRHSRWLCVSRSTEEHYKMTCTFNDILLSMLRKVEFYGAASVIPPEATALDISASGMLTALTRESRCRLFVPPPQPPYVPPPPIRERSSRASIASSSSSGSRGSGMGGASGGNCSDASNRSDASNGNGGGSGGSGGGGNVHRRRRSRRQPSMVFAPGAFRDVVVPVQVREEGTAQQQTGEERGAKLGVGAQEQVQDDGVRAEGQEENEGKQQPQTTRNSRTSATGMTTAAVVAGETVTRASSVAPLAAPLDENASERMRAEREKRWRAMAAAPHLFVEFQELGPTLQVMARDEPGLHRLKAALDAVHAHDEALTRVLSQQQEQGKEKQQEQGEEKQGEEEEEHSDAKGKEGEEEEEHSDAKGKEGEEGLDREQLREPMQRVGSEVQGAADVMPGAHVAGDGE</sequence>
<feature type="compositionally biased region" description="Low complexity" evidence="8">
    <location>
        <begin position="438"/>
        <end position="448"/>
    </location>
</feature>
<evidence type="ECO:0000256" key="6">
    <source>
        <dbReference type="ARBA" id="ARBA00023160"/>
    </source>
</evidence>
<keyword evidence="3" id="KW-0521">NADP</keyword>
<keyword evidence="1" id="KW-0444">Lipid biosynthesis</keyword>
<dbReference type="InterPro" id="IPR001227">
    <property type="entry name" value="Ac_transferase_dom_sf"/>
</dbReference>
<keyword evidence="6" id="KW-0275">Fatty acid biosynthesis</keyword>
<feature type="region of interest" description="Disordered" evidence="8">
    <location>
        <begin position="84"/>
        <end position="140"/>
    </location>
</feature>
<dbReference type="Proteomes" id="UP000007799">
    <property type="component" value="Unassembled WGS sequence"/>
</dbReference>
<feature type="compositionally biased region" description="Low complexity" evidence="8">
    <location>
        <begin position="413"/>
        <end position="424"/>
    </location>
</feature>
<feature type="compositionally biased region" description="Basic and acidic residues" evidence="8">
    <location>
        <begin position="646"/>
        <end position="658"/>
    </location>
</feature>
<keyword evidence="5" id="KW-0443">Lipid metabolism</keyword>
<feature type="region of interest" description="Disordered" evidence="8">
    <location>
        <begin position="640"/>
        <end position="725"/>
    </location>
</feature>
<dbReference type="GO" id="GO:0016491">
    <property type="term" value="F:oxidoreductase activity"/>
    <property type="evidence" value="ECO:0007669"/>
    <property type="project" value="UniProtKB-KW"/>
</dbReference>
<keyword evidence="11" id="KW-1185">Reference proteome</keyword>
<evidence type="ECO:0000256" key="5">
    <source>
        <dbReference type="ARBA" id="ARBA00023098"/>
    </source>
</evidence>
<feature type="region of interest" description="Disordered" evidence="8">
    <location>
        <begin position="494"/>
        <end position="546"/>
    </location>
</feature>
<dbReference type="EMBL" id="GL832960">
    <property type="protein sequence ID" value="EGD81951.1"/>
    <property type="molecule type" value="Genomic_DNA"/>
</dbReference>
<feature type="region of interest" description="Disordered" evidence="8">
    <location>
        <begin position="392"/>
        <end position="479"/>
    </location>
</feature>
<dbReference type="GO" id="GO:0006633">
    <property type="term" value="P:fatty acid biosynthetic process"/>
    <property type="evidence" value="ECO:0007669"/>
    <property type="project" value="UniProtKB-KW"/>
</dbReference>
<evidence type="ECO:0000313" key="11">
    <source>
        <dbReference type="Proteomes" id="UP000007799"/>
    </source>
</evidence>
<evidence type="ECO:0000256" key="8">
    <source>
        <dbReference type="SAM" id="MobiDB-lite"/>
    </source>
</evidence>
<keyword evidence="2" id="KW-0276">Fatty acid metabolism</keyword>
<dbReference type="PANTHER" id="PTHR43775:SF7">
    <property type="entry name" value="FATTY ACID SYNTHASE"/>
    <property type="match status" value="1"/>
</dbReference>
<dbReference type="OrthoDB" id="329835at2759"/>
<feature type="compositionally biased region" description="Polar residues" evidence="8">
    <location>
        <begin position="533"/>
        <end position="545"/>
    </location>
</feature>
<feature type="domain" description="Malonyl-CoA:ACP transacylase (MAT)" evidence="9">
    <location>
        <begin position="28"/>
        <end position="494"/>
    </location>
</feature>
<gene>
    <name evidence="10" type="ORF">PTSG_02636</name>
</gene>
<dbReference type="InterPro" id="IPR014043">
    <property type="entry name" value="Acyl_transferase_dom"/>
</dbReference>
<dbReference type="KEGG" id="sre:PTSG_02636"/>
<protein>
    <recommendedName>
        <fullName evidence="9">Malonyl-CoA:ACP transacylase (MAT) domain-containing protein</fullName>
    </recommendedName>
</protein>
<evidence type="ECO:0000256" key="1">
    <source>
        <dbReference type="ARBA" id="ARBA00022516"/>
    </source>
</evidence>
<proteinExistence type="predicted"/>
<dbReference type="GO" id="GO:0004312">
    <property type="term" value="F:fatty acid synthase activity"/>
    <property type="evidence" value="ECO:0007669"/>
    <property type="project" value="TreeGrafter"/>
</dbReference>
<evidence type="ECO:0000256" key="3">
    <source>
        <dbReference type="ARBA" id="ARBA00022857"/>
    </source>
</evidence>
<feature type="compositionally biased region" description="Gly residues" evidence="8">
    <location>
        <begin position="449"/>
        <end position="462"/>
    </location>
</feature>
<dbReference type="SMART" id="SM00827">
    <property type="entry name" value="PKS_AT"/>
    <property type="match status" value="1"/>
</dbReference>
<evidence type="ECO:0000256" key="4">
    <source>
        <dbReference type="ARBA" id="ARBA00023002"/>
    </source>
</evidence>
<reference evidence="10" key="1">
    <citation type="submission" date="2009-08" db="EMBL/GenBank/DDBJ databases">
        <title>Annotation of Salpingoeca rosetta.</title>
        <authorList>
            <consortium name="The Broad Institute Genome Sequencing Platform"/>
            <person name="Russ C."/>
            <person name="Cuomo C."/>
            <person name="Burger G."/>
            <person name="Gray M.W."/>
            <person name="Holland P.W.H."/>
            <person name="King N."/>
            <person name="Lang F.B.F."/>
            <person name="Roger A.J."/>
            <person name="Ruiz-Trillo I."/>
            <person name="Young S.K."/>
            <person name="Zeng Q."/>
            <person name="Gargeya S."/>
            <person name="Alvarado L."/>
            <person name="Berlin A."/>
            <person name="Chapman S.B."/>
            <person name="Chen Z."/>
            <person name="Freedman E."/>
            <person name="Gellesch M."/>
            <person name="Goldberg J."/>
            <person name="Griggs A."/>
            <person name="Gujja S."/>
            <person name="Heilman E."/>
            <person name="Heiman D."/>
            <person name="Howarth C."/>
            <person name="Mehta T."/>
            <person name="Neiman D."/>
            <person name="Pearson M."/>
            <person name="Roberts A."/>
            <person name="Saif S."/>
            <person name="Shea T."/>
            <person name="Shenoy N."/>
            <person name="Sisk P."/>
            <person name="Stolte C."/>
            <person name="Sykes S."/>
            <person name="White J."/>
            <person name="Yandava C."/>
            <person name="Haas B."/>
            <person name="Nusbaum C."/>
            <person name="Birren B."/>
        </authorList>
    </citation>
    <scope>NUCLEOTIDE SEQUENCE [LARGE SCALE GENOMIC DNA]</scope>
    <source>
        <strain evidence="10">ATCC 50818</strain>
    </source>
</reference>
<feature type="compositionally biased region" description="Pro residues" evidence="8">
    <location>
        <begin position="394"/>
        <end position="406"/>
    </location>
</feature>
<feature type="compositionally biased region" description="Basic and acidic residues" evidence="8">
    <location>
        <begin position="681"/>
        <end position="701"/>
    </location>
</feature>
<keyword evidence="7" id="KW-0511">Multifunctional enzyme</keyword>
<evidence type="ECO:0000259" key="9">
    <source>
        <dbReference type="SMART" id="SM00827"/>
    </source>
</evidence>
<dbReference type="GeneID" id="16076722"/>
<evidence type="ECO:0000256" key="2">
    <source>
        <dbReference type="ARBA" id="ARBA00022832"/>
    </source>
</evidence>
<evidence type="ECO:0000313" key="10">
    <source>
        <dbReference type="EMBL" id="EGD81951.1"/>
    </source>
</evidence>
<dbReference type="RefSeq" id="XP_004996134.1">
    <property type="nucleotide sequence ID" value="XM_004996077.1"/>
</dbReference>
<dbReference type="Gene3D" id="3.40.366.10">
    <property type="entry name" value="Malonyl-Coenzyme A Acyl Carrier Protein, domain 2"/>
    <property type="match status" value="2"/>
</dbReference>
<feature type="region of interest" description="Disordered" evidence="8">
    <location>
        <begin position="1"/>
        <end position="23"/>
    </location>
</feature>
<organism evidence="11">
    <name type="scientific">Salpingoeca rosetta (strain ATCC 50818 / BSB-021)</name>
    <dbReference type="NCBI Taxonomy" id="946362"/>
    <lineage>
        <taxon>Eukaryota</taxon>
        <taxon>Choanoflagellata</taxon>
        <taxon>Craspedida</taxon>
        <taxon>Salpingoecidae</taxon>
        <taxon>Salpingoeca</taxon>
    </lineage>
</organism>
<feature type="compositionally biased region" description="Polar residues" evidence="8">
    <location>
        <begin position="84"/>
        <end position="94"/>
    </location>
</feature>
<dbReference type="InParanoid" id="F2U2V7"/>
<dbReference type="PANTHER" id="PTHR43775">
    <property type="entry name" value="FATTY ACID SYNTHASE"/>
    <property type="match status" value="1"/>
</dbReference>
<feature type="compositionally biased region" description="Gly residues" evidence="8">
    <location>
        <begin position="425"/>
        <end position="434"/>
    </location>
</feature>
<name>F2U2V7_SALR5</name>
<dbReference type="AlphaFoldDB" id="F2U2V7"/>
<dbReference type="STRING" id="946362.F2U2V7"/>
<dbReference type="InterPro" id="IPR050091">
    <property type="entry name" value="PKS_NRPS_Biosynth_Enz"/>
</dbReference>
<feature type="compositionally biased region" description="Basic and acidic residues" evidence="8">
    <location>
        <begin position="520"/>
        <end position="532"/>
    </location>
</feature>